<evidence type="ECO:0000313" key="1">
    <source>
        <dbReference type="EMBL" id="KFD60508.1"/>
    </source>
</evidence>
<proteinExistence type="predicted"/>
<dbReference type="Proteomes" id="UP000030758">
    <property type="component" value="Unassembled WGS sequence"/>
</dbReference>
<dbReference type="AlphaFoldDB" id="A0A085MTG2"/>
<reference evidence="1" key="1">
    <citation type="journal article" date="2014" name="Nat. Genet.">
        <title>Genome and transcriptome of the porcine whipworm Trichuris suis.</title>
        <authorList>
            <person name="Jex A.R."/>
            <person name="Nejsum P."/>
            <person name="Schwarz E.M."/>
            <person name="Hu L."/>
            <person name="Young N.D."/>
            <person name="Hall R.S."/>
            <person name="Korhonen P.K."/>
            <person name="Liao S."/>
            <person name="Thamsborg S."/>
            <person name="Xia J."/>
            <person name="Xu P."/>
            <person name="Wang S."/>
            <person name="Scheerlinck J.P."/>
            <person name="Hofmann A."/>
            <person name="Sternberg P.W."/>
            <person name="Wang J."/>
            <person name="Gasser R.B."/>
        </authorList>
    </citation>
    <scope>NUCLEOTIDE SEQUENCE [LARGE SCALE GENOMIC DNA]</scope>
    <source>
        <strain evidence="1">DCEP-RM93F</strain>
    </source>
</reference>
<gene>
    <name evidence="1" type="ORF">M514_27295</name>
</gene>
<dbReference type="EMBL" id="KL367663">
    <property type="protein sequence ID" value="KFD60508.1"/>
    <property type="molecule type" value="Genomic_DNA"/>
</dbReference>
<name>A0A085MTG2_9BILA</name>
<protein>
    <submittedName>
        <fullName evidence="1">Uncharacterized protein</fullName>
    </submittedName>
</protein>
<organism evidence="1">
    <name type="scientific">Trichuris suis</name>
    <name type="common">pig whipworm</name>
    <dbReference type="NCBI Taxonomy" id="68888"/>
    <lineage>
        <taxon>Eukaryota</taxon>
        <taxon>Metazoa</taxon>
        <taxon>Ecdysozoa</taxon>
        <taxon>Nematoda</taxon>
        <taxon>Enoplea</taxon>
        <taxon>Dorylaimia</taxon>
        <taxon>Trichinellida</taxon>
        <taxon>Trichuridae</taxon>
        <taxon>Trichuris</taxon>
    </lineage>
</organism>
<accession>A0A085MTG2</accession>
<sequence length="95" mass="10806">MAGLALLLTSGHPLVMEWEAPDTKLEGGLRHRRLLLIFLRSARLRSHTHSTVYSSAVAEERPFVEWPCYGQEVPTKACDLYESQHDAHKCSREMS</sequence>